<dbReference type="PRINTS" id="PR00753">
    <property type="entry name" value="ACCSYNTHASE"/>
</dbReference>
<keyword evidence="3 6" id="KW-0032">Aminotransferase</keyword>
<evidence type="ECO:0000256" key="1">
    <source>
        <dbReference type="ARBA" id="ARBA00001933"/>
    </source>
</evidence>
<proteinExistence type="inferred from homology"/>
<sequence>MRISDRLTRIKPSATLAVNAKALELKAKGVQVVSLAVGEPDFPTPEHVREAAKTAIDEGFTRYTQVPGIPELRQAVCGYFARFYGVEAPMEATVVTNGGKQALYNLFQCLLNPGDEVLVPAPYWVSYPALVELAGGVPVFVASPAERGFKVTPEELDRAVTPRSRVLLLNSPSNPTGACYTRAETDAIMEWAIARDLFVVSDEIYDRLVYEPAEAVSVCDWWERHPENVAVVNGLAKTFAMTGWRVGYALAHPDLIKAMTKIQGQSTSNICSVAQKAALAALTGPYDAVEEMKKAFRRRRDLAHGVVSSWPGVVCPKPDGAFYLFADMRALFTPALPDSASLCTHIMEQANVALVPGAAFGDDACLRFSYAVSDDTLMIALDKVAKVLFG</sequence>
<dbReference type="InterPro" id="IPR015421">
    <property type="entry name" value="PyrdxlP-dep_Trfase_major"/>
</dbReference>
<name>A0ABS0J3I0_9BACT</name>
<accession>A0ABS0J3I0</accession>
<dbReference type="Gene3D" id="3.40.640.10">
    <property type="entry name" value="Type I PLP-dependent aspartate aminotransferase-like (Major domain)"/>
    <property type="match status" value="1"/>
</dbReference>
<organism evidence="8 9">
    <name type="scientific">Nitratidesulfovibrio oxamicus</name>
    <dbReference type="NCBI Taxonomy" id="32016"/>
    <lineage>
        <taxon>Bacteria</taxon>
        <taxon>Pseudomonadati</taxon>
        <taxon>Thermodesulfobacteriota</taxon>
        <taxon>Desulfovibrionia</taxon>
        <taxon>Desulfovibrionales</taxon>
        <taxon>Desulfovibrionaceae</taxon>
        <taxon>Nitratidesulfovibrio</taxon>
    </lineage>
</organism>
<evidence type="ECO:0000313" key="9">
    <source>
        <dbReference type="Proteomes" id="UP001194469"/>
    </source>
</evidence>
<evidence type="ECO:0000256" key="4">
    <source>
        <dbReference type="ARBA" id="ARBA00022679"/>
    </source>
</evidence>
<dbReference type="Proteomes" id="UP001194469">
    <property type="component" value="Unassembled WGS sequence"/>
</dbReference>
<dbReference type="RefSeq" id="WP_196608807.1">
    <property type="nucleotide sequence ID" value="NZ_VRYY01000151.1"/>
</dbReference>
<gene>
    <name evidence="8" type="ORF">FVW20_06585</name>
</gene>
<dbReference type="Pfam" id="PF00155">
    <property type="entry name" value="Aminotran_1_2"/>
    <property type="match status" value="1"/>
</dbReference>
<comment type="cofactor">
    <cofactor evidence="1 6">
        <name>pyridoxal 5'-phosphate</name>
        <dbReference type="ChEBI" id="CHEBI:597326"/>
    </cofactor>
</comment>
<dbReference type="PANTHER" id="PTHR46383:SF1">
    <property type="entry name" value="ASPARTATE AMINOTRANSFERASE"/>
    <property type="match status" value="1"/>
</dbReference>
<dbReference type="EC" id="2.6.1.-" evidence="6"/>
<dbReference type="SUPFAM" id="SSF53383">
    <property type="entry name" value="PLP-dependent transferases"/>
    <property type="match status" value="1"/>
</dbReference>
<dbReference type="PANTHER" id="PTHR46383">
    <property type="entry name" value="ASPARTATE AMINOTRANSFERASE"/>
    <property type="match status" value="1"/>
</dbReference>
<keyword evidence="9" id="KW-1185">Reference proteome</keyword>
<dbReference type="GO" id="GO:0008483">
    <property type="term" value="F:transaminase activity"/>
    <property type="evidence" value="ECO:0007669"/>
    <property type="project" value="UniProtKB-KW"/>
</dbReference>
<evidence type="ECO:0000256" key="3">
    <source>
        <dbReference type="ARBA" id="ARBA00022576"/>
    </source>
</evidence>
<dbReference type="InterPro" id="IPR015424">
    <property type="entry name" value="PyrdxlP-dep_Trfase"/>
</dbReference>
<evidence type="ECO:0000313" key="8">
    <source>
        <dbReference type="EMBL" id="MBG3876702.1"/>
    </source>
</evidence>
<dbReference type="PROSITE" id="PS00105">
    <property type="entry name" value="AA_TRANSFER_CLASS_1"/>
    <property type="match status" value="1"/>
</dbReference>
<reference evidence="8 9" key="1">
    <citation type="submission" date="2019-08" db="EMBL/GenBank/DDBJ databases">
        <authorList>
            <person name="Luo N."/>
        </authorList>
    </citation>
    <scope>NUCLEOTIDE SEQUENCE [LARGE SCALE GENOMIC DNA]</scope>
    <source>
        <strain evidence="8 9">NCIMB 9442</strain>
    </source>
</reference>
<evidence type="ECO:0000256" key="2">
    <source>
        <dbReference type="ARBA" id="ARBA00007441"/>
    </source>
</evidence>
<comment type="caution">
    <text evidence="8">The sequence shown here is derived from an EMBL/GenBank/DDBJ whole genome shotgun (WGS) entry which is preliminary data.</text>
</comment>
<dbReference type="Gene3D" id="3.90.1150.10">
    <property type="entry name" value="Aspartate Aminotransferase, domain 1"/>
    <property type="match status" value="1"/>
</dbReference>
<comment type="similarity">
    <text evidence="2 6">Belongs to the class-I pyridoxal-phosphate-dependent aminotransferase family.</text>
</comment>
<dbReference type="InterPro" id="IPR004839">
    <property type="entry name" value="Aminotransferase_I/II_large"/>
</dbReference>
<evidence type="ECO:0000259" key="7">
    <source>
        <dbReference type="Pfam" id="PF00155"/>
    </source>
</evidence>
<keyword evidence="4 6" id="KW-0808">Transferase</keyword>
<dbReference type="InterPro" id="IPR004838">
    <property type="entry name" value="NHTrfase_class1_PyrdxlP-BS"/>
</dbReference>
<dbReference type="EMBL" id="VRYY01000151">
    <property type="protein sequence ID" value="MBG3876702.1"/>
    <property type="molecule type" value="Genomic_DNA"/>
</dbReference>
<dbReference type="CDD" id="cd00609">
    <property type="entry name" value="AAT_like"/>
    <property type="match status" value="1"/>
</dbReference>
<keyword evidence="5" id="KW-0663">Pyridoxal phosphate</keyword>
<feature type="domain" description="Aminotransferase class I/classII large" evidence="7">
    <location>
        <begin position="31"/>
        <end position="383"/>
    </location>
</feature>
<dbReference type="InterPro" id="IPR050596">
    <property type="entry name" value="AspAT/PAT-like"/>
</dbReference>
<evidence type="ECO:0000256" key="5">
    <source>
        <dbReference type="ARBA" id="ARBA00022898"/>
    </source>
</evidence>
<dbReference type="InterPro" id="IPR015422">
    <property type="entry name" value="PyrdxlP-dep_Trfase_small"/>
</dbReference>
<protein>
    <recommendedName>
        <fullName evidence="6">Aminotransferase</fullName>
        <ecNumber evidence="6">2.6.1.-</ecNumber>
    </recommendedName>
</protein>
<evidence type="ECO:0000256" key="6">
    <source>
        <dbReference type="RuleBase" id="RU000481"/>
    </source>
</evidence>